<dbReference type="Pfam" id="PF05726">
    <property type="entry name" value="Pirin_C"/>
    <property type="match status" value="1"/>
</dbReference>
<comment type="cofactor">
    <cofactor evidence="2">
        <name>Fe cation</name>
        <dbReference type="ChEBI" id="CHEBI:24875"/>
    </cofactor>
    <text evidence="2">Binds 1 Fe cation per subunit.</text>
</comment>
<gene>
    <name evidence="6" type="ORF">A8C75_18300</name>
</gene>
<dbReference type="Proteomes" id="UP000078070">
    <property type="component" value="Chromosome"/>
</dbReference>
<protein>
    <recommendedName>
        <fullName evidence="8">Pirin</fullName>
    </recommendedName>
</protein>
<feature type="domain" description="Pirin C-terminal" evidence="5">
    <location>
        <begin position="171"/>
        <end position="272"/>
    </location>
</feature>
<name>A0A1A9F627_9GAMM</name>
<dbReference type="GO" id="GO:0046872">
    <property type="term" value="F:metal ion binding"/>
    <property type="evidence" value="ECO:0007669"/>
    <property type="project" value="UniProtKB-KW"/>
</dbReference>
<sequence>MTRLLGRSSDLGAGLIVNRLLPQRALRMVGPWCFLDLVGPVTFAPGTGLNVGPHPHIGLQTVTWLASGAVLHKDSLGYEQRIAPGQLNLMTAGAGIAHSEETPPDSQDPLFGVQFWVALPQSAECCEPSFEHLSDLPRFERNGVQGCVIMGSLDHLISPARTYSPLLAAEFLSDSGGELAQELDPVFDHGLCVLTGMVTLQGEACSPEPLEAGEFCFLGGGRSTLSLSLSPGARCVLLGGKPFAEPVKLWWNFVGHNETTIRAALDDWNAERRFLPVRAYQGPALKAPPWSENSRLK</sequence>
<feature type="binding site" evidence="2">
    <location>
        <position position="98"/>
    </location>
    <ligand>
        <name>Fe cation</name>
        <dbReference type="ChEBI" id="CHEBI:24875"/>
    </ligand>
</feature>
<dbReference type="PANTHER" id="PTHR13903:SF8">
    <property type="entry name" value="PIRIN"/>
    <property type="match status" value="1"/>
</dbReference>
<evidence type="ECO:0000256" key="2">
    <source>
        <dbReference type="PIRSR" id="PIRSR006232-1"/>
    </source>
</evidence>
<comment type="similarity">
    <text evidence="1 3">Belongs to the pirin family.</text>
</comment>
<accession>A0A1A9F627</accession>
<keyword evidence="2" id="KW-0408">Iron</keyword>
<evidence type="ECO:0000313" key="6">
    <source>
        <dbReference type="EMBL" id="ANG65348.1"/>
    </source>
</evidence>
<dbReference type="KEGG" id="mars:A8C75_18300"/>
<dbReference type="PIRSF" id="PIRSF006232">
    <property type="entry name" value="Pirin"/>
    <property type="match status" value="1"/>
</dbReference>
<evidence type="ECO:0008006" key="8">
    <source>
        <dbReference type="Google" id="ProtNLM"/>
    </source>
</evidence>
<dbReference type="STRING" id="1821621.A8C75_18300"/>
<dbReference type="PANTHER" id="PTHR13903">
    <property type="entry name" value="PIRIN-RELATED"/>
    <property type="match status" value="1"/>
</dbReference>
<dbReference type="EMBL" id="CP015839">
    <property type="protein sequence ID" value="ANG65348.1"/>
    <property type="molecule type" value="Genomic_DNA"/>
</dbReference>
<reference evidence="6 7" key="2">
    <citation type="journal article" date="2018" name="Int. J. Syst. Evol. Microbiol.">
        <title>Marinobacterium aestuarii sp. nov., a benzene-degrading marine bacterium isolated from estuary sediment.</title>
        <authorList>
            <person name="Bae S.S."/>
            <person name="Jung J."/>
            <person name="Chung D."/>
            <person name="Baek K."/>
        </authorList>
    </citation>
    <scope>NUCLEOTIDE SEQUENCE [LARGE SCALE GENOMIC DNA]</scope>
    <source>
        <strain evidence="6 7">ST58-10</strain>
    </source>
</reference>
<dbReference type="AlphaFoldDB" id="A0A1A9F627"/>
<evidence type="ECO:0000259" key="4">
    <source>
        <dbReference type="Pfam" id="PF02678"/>
    </source>
</evidence>
<organism evidence="6 7">
    <name type="scientific">Marinobacterium aestuarii</name>
    <dbReference type="NCBI Taxonomy" id="1821621"/>
    <lineage>
        <taxon>Bacteria</taxon>
        <taxon>Pseudomonadati</taxon>
        <taxon>Pseudomonadota</taxon>
        <taxon>Gammaproteobacteria</taxon>
        <taxon>Oceanospirillales</taxon>
        <taxon>Oceanospirillaceae</taxon>
        <taxon>Marinobacterium</taxon>
    </lineage>
</organism>
<evidence type="ECO:0000256" key="3">
    <source>
        <dbReference type="RuleBase" id="RU003457"/>
    </source>
</evidence>
<feature type="binding site" evidence="2">
    <location>
        <position position="100"/>
    </location>
    <ligand>
        <name>Fe cation</name>
        <dbReference type="ChEBI" id="CHEBI:24875"/>
    </ligand>
</feature>
<keyword evidence="7" id="KW-1185">Reference proteome</keyword>
<feature type="binding site" evidence="2">
    <location>
        <position position="56"/>
    </location>
    <ligand>
        <name>Fe cation</name>
        <dbReference type="ChEBI" id="CHEBI:24875"/>
    </ligand>
</feature>
<dbReference type="InterPro" id="IPR003829">
    <property type="entry name" value="Pirin_N_dom"/>
</dbReference>
<dbReference type="InterPro" id="IPR011051">
    <property type="entry name" value="RmlC_Cupin_sf"/>
</dbReference>
<dbReference type="InterPro" id="IPR008778">
    <property type="entry name" value="Pirin_C_dom"/>
</dbReference>
<proteinExistence type="inferred from homology"/>
<dbReference type="CDD" id="cd02909">
    <property type="entry name" value="cupin_pirin_N"/>
    <property type="match status" value="1"/>
</dbReference>
<dbReference type="SUPFAM" id="SSF51182">
    <property type="entry name" value="RmlC-like cupins"/>
    <property type="match status" value="1"/>
</dbReference>
<keyword evidence="2" id="KW-0479">Metal-binding</keyword>
<dbReference type="Pfam" id="PF02678">
    <property type="entry name" value="Pirin"/>
    <property type="match status" value="1"/>
</dbReference>
<feature type="domain" description="Pirin N-terminal" evidence="4">
    <location>
        <begin position="18"/>
        <end position="117"/>
    </location>
</feature>
<feature type="binding site" evidence="2">
    <location>
        <position position="54"/>
    </location>
    <ligand>
        <name>Fe cation</name>
        <dbReference type="ChEBI" id="CHEBI:24875"/>
    </ligand>
</feature>
<evidence type="ECO:0000256" key="1">
    <source>
        <dbReference type="ARBA" id="ARBA00008416"/>
    </source>
</evidence>
<evidence type="ECO:0000313" key="7">
    <source>
        <dbReference type="Proteomes" id="UP000078070"/>
    </source>
</evidence>
<reference evidence="7" key="1">
    <citation type="submission" date="2016-05" db="EMBL/GenBank/DDBJ databases">
        <authorList>
            <person name="Baek K."/>
            <person name="Yang S.-J."/>
        </authorList>
    </citation>
    <scope>NUCLEOTIDE SEQUENCE [LARGE SCALE GENOMIC DNA]</scope>
    <source>
        <strain evidence="7">ST58-10</strain>
    </source>
</reference>
<evidence type="ECO:0000259" key="5">
    <source>
        <dbReference type="Pfam" id="PF05726"/>
    </source>
</evidence>
<dbReference type="Gene3D" id="2.60.120.10">
    <property type="entry name" value="Jelly Rolls"/>
    <property type="match status" value="2"/>
</dbReference>
<dbReference type="InterPro" id="IPR012093">
    <property type="entry name" value="Pirin"/>
</dbReference>
<dbReference type="InterPro" id="IPR014710">
    <property type="entry name" value="RmlC-like_jellyroll"/>
</dbReference>